<dbReference type="PANTHER" id="PTHR42085:SF1">
    <property type="entry name" value="F-BOX DOMAIN-CONTAINING PROTEIN"/>
    <property type="match status" value="1"/>
</dbReference>
<comment type="caution">
    <text evidence="1">The sequence shown here is derived from an EMBL/GenBank/DDBJ whole genome shotgun (WGS) entry which is preliminary data.</text>
</comment>
<evidence type="ECO:0000313" key="1">
    <source>
        <dbReference type="EMBL" id="KAK5704244.1"/>
    </source>
</evidence>
<dbReference type="PANTHER" id="PTHR42085">
    <property type="entry name" value="F-BOX DOMAIN-CONTAINING PROTEIN"/>
    <property type="match status" value="1"/>
</dbReference>
<reference evidence="1" key="1">
    <citation type="submission" date="2023-08" db="EMBL/GenBank/DDBJ databases">
        <title>Black Yeasts Isolated from many extreme environments.</title>
        <authorList>
            <person name="Coleine C."/>
            <person name="Stajich J.E."/>
            <person name="Selbmann L."/>
        </authorList>
    </citation>
    <scope>NUCLEOTIDE SEQUENCE</scope>
    <source>
        <strain evidence="1">CCFEE 5810</strain>
    </source>
</reference>
<gene>
    <name evidence="1" type="ORF">LTR97_003259</name>
</gene>
<organism evidence="1 2">
    <name type="scientific">Elasticomyces elasticus</name>
    <dbReference type="NCBI Taxonomy" id="574655"/>
    <lineage>
        <taxon>Eukaryota</taxon>
        <taxon>Fungi</taxon>
        <taxon>Dikarya</taxon>
        <taxon>Ascomycota</taxon>
        <taxon>Pezizomycotina</taxon>
        <taxon>Dothideomycetes</taxon>
        <taxon>Dothideomycetidae</taxon>
        <taxon>Mycosphaerellales</taxon>
        <taxon>Teratosphaeriaceae</taxon>
        <taxon>Elasticomyces</taxon>
    </lineage>
</organism>
<evidence type="ECO:0008006" key="3">
    <source>
        <dbReference type="Google" id="ProtNLM"/>
    </source>
</evidence>
<sequence length="306" mass="34936">MATPMSQHQPCPLLTKLPSELRIRIYEDVLRFDNPIKLRQHVPGSESTTILRCNRQIYHEALAVLYDVNIVSVSRNDFCAKTTSALQTPILAQHVKHLRFTRFSESIACNFLLDRCSVCQSDAKGLVELLEHGMPMLKSVTIDYSTQINAFLQFKDLVSQGGTNTTVDCINIGVYRVRADRLDDLDFTFRHRPLASCWPAIVRLSSMDISQQEKDERLVPLRAADPDVPDKLWLLFCADKYGQLGQLCNDNTVEAWRTEPWLSGSHDEQRSNTLHELTLAVQHFMKTHTAVQCRRYLTSQITEVFG</sequence>
<dbReference type="Proteomes" id="UP001310594">
    <property type="component" value="Unassembled WGS sequence"/>
</dbReference>
<dbReference type="EMBL" id="JAVRQU010000004">
    <property type="protein sequence ID" value="KAK5704244.1"/>
    <property type="molecule type" value="Genomic_DNA"/>
</dbReference>
<accession>A0AAN7WGI4</accession>
<evidence type="ECO:0000313" key="2">
    <source>
        <dbReference type="Proteomes" id="UP001310594"/>
    </source>
</evidence>
<dbReference type="AlphaFoldDB" id="A0AAN7WGI4"/>
<name>A0AAN7WGI4_9PEZI</name>
<protein>
    <recommendedName>
        <fullName evidence="3">F-box domain-containing protein</fullName>
    </recommendedName>
</protein>
<dbReference type="InterPro" id="IPR038883">
    <property type="entry name" value="AN11006-like"/>
</dbReference>
<proteinExistence type="predicted"/>